<dbReference type="InterPro" id="IPR013096">
    <property type="entry name" value="Cupin_2"/>
</dbReference>
<dbReference type="PANTHER" id="PTHR43280">
    <property type="entry name" value="ARAC-FAMILY TRANSCRIPTIONAL REGULATOR"/>
    <property type="match status" value="1"/>
</dbReference>
<dbReference type="PRINTS" id="PR00032">
    <property type="entry name" value="HTHARAC"/>
</dbReference>
<evidence type="ECO:0000313" key="6">
    <source>
        <dbReference type="EMBL" id="MZL34125.1"/>
    </source>
</evidence>
<keyword evidence="2" id="KW-0238">DNA-binding</keyword>
<gene>
    <name evidence="5" type="primary">soxS_2</name>
    <name evidence="5" type="ORF">ERS852523_03400</name>
    <name evidence="7" type="ORF">GT712_02425</name>
    <name evidence="6" type="ORF">GT728_13165</name>
</gene>
<dbReference type="EMBL" id="CZAW01000048">
    <property type="protein sequence ID" value="CUP95235.1"/>
    <property type="molecule type" value="Genomic_DNA"/>
</dbReference>
<dbReference type="GO" id="GO:0043565">
    <property type="term" value="F:sequence-specific DNA binding"/>
    <property type="evidence" value="ECO:0007669"/>
    <property type="project" value="InterPro"/>
</dbReference>
<dbReference type="SUPFAM" id="SSF46689">
    <property type="entry name" value="Homeodomain-like"/>
    <property type="match status" value="2"/>
</dbReference>
<dbReference type="InterPro" id="IPR018060">
    <property type="entry name" value="HTH_AraC"/>
</dbReference>
<keyword evidence="1" id="KW-0805">Transcription regulation</keyword>
<organism evidence="5 8">
    <name type="scientific">Blautia wexlerae</name>
    <dbReference type="NCBI Taxonomy" id="418240"/>
    <lineage>
        <taxon>Bacteria</taxon>
        <taxon>Bacillati</taxon>
        <taxon>Bacillota</taxon>
        <taxon>Clostridia</taxon>
        <taxon>Lachnospirales</taxon>
        <taxon>Lachnospiraceae</taxon>
        <taxon>Blautia</taxon>
    </lineage>
</organism>
<evidence type="ECO:0000259" key="4">
    <source>
        <dbReference type="PROSITE" id="PS01124"/>
    </source>
</evidence>
<evidence type="ECO:0000313" key="9">
    <source>
        <dbReference type="Proteomes" id="UP000477156"/>
    </source>
</evidence>
<evidence type="ECO:0000256" key="3">
    <source>
        <dbReference type="ARBA" id="ARBA00023163"/>
    </source>
</evidence>
<dbReference type="Gene3D" id="1.10.10.60">
    <property type="entry name" value="Homeodomain-like"/>
    <property type="match status" value="2"/>
</dbReference>
<dbReference type="SMART" id="SM00342">
    <property type="entry name" value="HTH_ARAC"/>
    <property type="match status" value="1"/>
</dbReference>
<dbReference type="Proteomes" id="UP000477156">
    <property type="component" value="Unassembled WGS sequence"/>
</dbReference>
<evidence type="ECO:0000313" key="8">
    <source>
        <dbReference type="Proteomes" id="UP000095712"/>
    </source>
</evidence>
<dbReference type="InterPro" id="IPR011051">
    <property type="entry name" value="RmlC_Cupin_sf"/>
</dbReference>
<dbReference type="GO" id="GO:0003700">
    <property type="term" value="F:DNA-binding transcription factor activity"/>
    <property type="evidence" value="ECO:0007669"/>
    <property type="project" value="InterPro"/>
</dbReference>
<name>A0A174SIE7_9FIRM</name>
<dbReference type="EMBL" id="WWVF01000003">
    <property type="protein sequence ID" value="MZS87977.1"/>
    <property type="molecule type" value="Genomic_DNA"/>
</dbReference>
<protein>
    <submittedName>
        <fullName evidence="6">Helix-turn-helix domain-containing protein</fullName>
    </submittedName>
    <submittedName>
        <fullName evidence="5">Regulatory protein soxS</fullName>
    </submittedName>
</protein>
<dbReference type="SUPFAM" id="SSF51182">
    <property type="entry name" value="RmlC-like cupins"/>
    <property type="match status" value="1"/>
</dbReference>
<dbReference type="Proteomes" id="UP000095712">
    <property type="component" value="Unassembled WGS sequence"/>
</dbReference>
<accession>A0A174SIE7</accession>
<dbReference type="Gene3D" id="2.60.120.10">
    <property type="entry name" value="Jelly Rolls"/>
    <property type="match status" value="1"/>
</dbReference>
<dbReference type="PROSITE" id="PS01124">
    <property type="entry name" value="HTH_ARAC_FAMILY_2"/>
    <property type="match status" value="1"/>
</dbReference>
<evidence type="ECO:0000313" key="5">
    <source>
        <dbReference type="EMBL" id="CUP95235.1"/>
    </source>
</evidence>
<dbReference type="Proteomes" id="UP000477285">
    <property type="component" value="Unassembled WGS sequence"/>
</dbReference>
<proteinExistence type="predicted"/>
<dbReference type="InterPro" id="IPR014710">
    <property type="entry name" value="RmlC-like_jellyroll"/>
</dbReference>
<dbReference type="Pfam" id="PF12833">
    <property type="entry name" value="HTH_18"/>
    <property type="match status" value="1"/>
</dbReference>
<evidence type="ECO:0000256" key="2">
    <source>
        <dbReference type="ARBA" id="ARBA00023125"/>
    </source>
</evidence>
<evidence type="ECO:0000256" key="1">
    <source>
        <dbReference type="ARBA" id="ARBA00023015"/>
    </source>
</evidence>
<evidence type="ECO:0000313" key="10">
    <source>
        <dbReference type="Proteomes" id="UP000477285"/>
    </source>
</evidence>
<reference evidence="9 10" key="2">
    <citation type="journal article" date="2019" name="Nat. Med.">
        <title>A library of human gut bacterial isolates paired with longitudinal multiomics data enables mechanistic microbiome research.</title>
        <authorList>
            <person name="Poyet M."/>
            <person name="Groussin M."/>
            <person name="Gibbons S.M."/>
            <person name="Avila-Pacheco J."/>
            <person name="Jiang X."/>
            <person name="Kearney S.M."/>
            <person name="Perrotta A.R."/>
            <person name="Berdy B."/>
            <person name="Zhao S."/>
            <person name="Lieberman T.D."/>
            <person name="Swanson P.K."/>
            <person name="Smith M."/>
            <person name="Roesemann S."/>
            <person name="Alexander J.E."/>
            <person name="Rich S.A."/>
            <person name="Livny J."/>
            <person name="Vlamakis H."/>
            <person name="Clish C."/>
            <person name="Bullock K."/>
            <person name="Deik A."/>
            <person name="Scott J."/>
            <person name="Pierce K.A."/>
            <person name="Xavier R.J."/>
            <person name="Alm E.J."/>
        </authorList>
    </citation>
    <scope>NUCLEOTIDE SEQUENCE [LARGE SCALE GENOMIC DNA]</scope>
    <source>
        <strain evidence="6 10">BIOML-A1</strain>
        <strain evidence="7 9">BIOML-A12</strain>
    </source>
</reference>
<feature type="domain" description="HTH araC/xylS-type" evidence="4">
    <location>
        <begin position="164"/>
        <end position="262"/>
    </location>
</feature>
<reference evidence="5 8" key="1">
    <citation type="submission" date="2015-09" db="EMBL/GenBank/DDBJ databases">
        <authorList>
            <consortium name="Pathogen Informatics"/>
        </authorList>
    </citation>
    <scope>NUCLEOTIDE SEQUENCE [LARGE SCALE GENOMIC DNA]</scope>
    <source>
        <strain evidence="5 8">2789STDY5834911</strain>
    </source>
</reference>
<dbReference type="EMBL" id="WWVQ01000033">
    <property type="protein sequence ID" value="MZL34125.1"/>
    <property type="molecule type" value="Genomic_DNA"/>
</dbReference>
<dbReference type="InterPro" id="IPR009057">
    <property type="entry name" value="Homeodomain-like_sf"/>
</dbReference>
<sequence>MFPVYEEKKENLHFRSKTSRHASPHLHNSIEFIYITEGTLELGMGQELYHMDKGDFAVIFPDVIHHYQVFSPGINRGWYLWAGMPLTGQFADTLQKSCPDNPVITSKNLHPDIRNAVKCLYDNKKRKDKNPVVEQAYVQILLARSIPCYSLTEKSSVESSDIIYQTVSYIAKHFKEQVSLESMAKDLGISKFTLSRVFSGTFHRNFNQYLNEQRLNYVCVHLECTDKSITDIWLDAGFDSQRTFNRVFRERYRMTPREYRSLYKEKYILQTQEMEEL</sequence>
<dbReference type="PANTHER" id="PTHR43280:SF2">
    <property type="entry name" value="HTH-TYPE TRANSCRIPTIONAL REGULATOR EXSA"/>
    <property type="match status" value="1"/>
</dbReference>
<dbReference type="Pfam" id="PF07883">
    <property type="entry name" value="Cupin_2"/>
    <property type="match status" value="1"/>
</dbReference>
<dbReference type="OrthoDB" id="9776971at2"/>
<evidence type="ECO:0000313" key="7">
    <source>
        <dbReference type="EMBL" id="MZS87977.1"/>
    </source>
</evidence>
<keyword evidence="3" id="KW-0804">Transcription</keyword>
<dbReference type="InterPro" id="IPR020449">
    <property type="entry name" value="Tscrpt_reg_AraC-type_HTH"/>
</dbReference>
<dbReference type="AlphaFoldDB" id="A0A174SIE7"/>
<dbReference type="RefSeq" id="WP_055153058.1">
    <property type="nucleotide sequence ID" value="NZ_CZAW01000048.1"/>
</dbReference>